<proteinExistence type="predicted"/>
<reference evidence="2 3" key="1">
    <citation type="submission" date="2017-08" db="EMBL/GenBank/DDBJ databases">
        <title>Infants hospitalized years apart are colonized by the same room-sourced microbial strains.</title>
        <authorList>
            <person name="Brooks B."/>
            <person name="Olm M.R."/>
            <person name="Firek B.A."/>
            <person name="Baker R."/>
            <person name="Thomas B.C."/>
            <person name="Morowitz M.J."/>
            <person name="Banfield J.F."/>
        </authorList>
    </citation>
    <scope>NUCLEOTIDE SEQUENCE [LARGE SCALE GENOMIC DNA]</scope>
    <source>
        <strain evidence="2">S2_005_001_R2_27</strain>
    </source>
</reference>
<evidence type="ECO:0000313" key="2">
    <source>
        <dbReference type="EMBL" id="PZQ79505.1"/>
    </source>
</evidence>
<sequence>MSALTGAFELDGGVGLRLVRPSDRDFLFRLFVDSRPWLSWVEGSRDFIHFLYEEQYKAMTVGQGSVYPEHMDLLIEHLGEAVGRVVVNLGYGNWRIAELQIRAAAQGRGTGARVVRGLQAAAVRAGVPITLSTPMHAFGARQLYERLGFSVSSADGAAYQLIWHPPGMMSGREDLPTSPLSRRA</sequence>
<dbReference type="EMBL" id="QFQD01000086">
    <property type="protein sequence ID" value="PZQ79505.1"/>
    <property type="molecule type" value="Genomic_DNA"/>
</dbReference>
<dbReference type="GO" id="GO:0016747">
    <property type="term" value="F:acyltransferase activity, transferring groups other than amino-acyl groups"/>
    <property type="evidence" value="ECO:0007669"/>
    <property type="project" value="InterPro"/>
</dbReference>
<dbReference type="InterPro" id="IPR000182">
    <property type="entry name" value="GNAT_dom"/>
</dbReference>
<dbReference type="Proteomes" id="UP000248887">
    <property type="component" value="Unassembled WGS sequence"/>
</dbReference>
<dbReference type="InterPro" id="IPR016181">
    <property type="entry name" value="Acyl_CoA_acyltransferase"/>
</dbReference>
<dbReference type="Gene3D" id="3.40.630.30">
    <property type="match status" value="1"/>
</dbReference>
<name>A0A2W5QX06_ANCNO</name>
<gene>
    <name evidence="2" type="ORF">DI549_19965</name>
</gene>
<accession>A0A2W5QX06</accession>
<feature type="domain" description="N-acetyltransferase" evidence="1">
    <location>
        <begin position="14"/>
        <end position="176"/>
    </location>
</feature>
<organism evidence="2 3">
    <name type="scientific">Ancylobacter novellus</name>
    <name type="common">Thiobacillus novellus</name>
    <dbReference type="NCBI Taxonomy" id="921"/>
    <lineage>
        <taxon>Bacteria</taxon>
        <taxon>Pseudomonadati</taxon>
        <taxon>Pseudomonadota</taxon>
        <taxon>Alphaproteobacteria</taxon>
        <taxon>Hyphomicrobiales</taxon>
        <taxon>Xanthobacteraceae</taxon>
        <taxon>Ancylobacter</taxon>
    </lineage>
</organism>
<comment type="caution">
    <text evidence="2">The sequence shown here is derived from an EMBL/GenBank/DDBJ whole genome shotgun (WGS) entry which is preliminary data.</text>
</comment>
<keyword evidence="2" id="KW-0808">Transferase</keyword>
<evidence type="ECO:0000259" key="1">
    <source>
        <dbReference type="PROSITE" id="PS51186"/>
    </source>
</evidence>
<dbReference type="Pfam" id="PF00583">
    <property type="entry name" value="Acetyltransf_1"/>
    <property type="match status" value="1"/>
</dbReference>
<protein>
    <submittedName>
        <fullName evidence="2">N-acetyltransferase</fullName>
    </submittedName>
</protein>
<dbReference type="SUPFAM" id="SSF55729">
    <property type="entry name" value="Acyl-CoA N-acyltransferases (Nat)"/>
    <property type="match status" value="1"/>
</dbReference>
<dbReference type="AlphaFoldDB" id="A0A2W5QX06"/>
<dbReference type="PROSITE" id="PS51186">
    <property type="entry name" value="GNAT"/>
    <property type="match status" value="1"/>
</dbReference>
<evidence type="ECO:0000313" key="3">
    <source>
        <dbReference type="Proteomes" id="UP000248887"/>
    </source>
</evidence>